<keyword evidence="11" id="KW-0325">Glycoprotein</keyword>
<keyword evidence="4 21" id="KW-0732">Signal</keyword>
<keyword evidence="13" id="KW-1071">Ligand-gated ion channel</keyword>
<keyword evidence="8 20" id="KW-0472">Membrane</keyword>
<evidence type="ECO:0000256" key="16">
    <source>
        <dbReference type="ARBA" id="ARBA00034430"/>
    </source>
</evidence>
<keyword evidence="10 24" id="KW-0675">Receptor</keyword>
<keyword evidence="6" id="KW-0770">Synapse</keyword>
<dbReference type="CDD" id="cd19063">
    <property type="entry name" value="LGIC_TM_5-HT3"/>
    <property type="match status" value="1"/>
</dbReference>
<dbReference type="GO" id="GO:0005230">
    <property type="term" value="F:extracellular ligand-gated monoatomic ion channel activity"/>
    <property type="evidence" value="ECO:0007669"/>
    <property type="project" value="InterPro"/>
</dbReference>
<keyword evidence="25" id="KW-1185">Reference proteome</keyword>
<name>A0AAV6RRF1_SOLSE</name>
<feature type="signal peptide" evidence="21">
    <location>
        <begin position="1"/>
        <end position="16"/>
    </location>
</feature>
<feature type="chain" id="PRO_5043372413" evidence="21">
    <location>
        <begin position="17"/>
        <end position="458"/>
    </location>
</feature>
<evidence type="ECO:0000256" key="10">
    <source>
        <dbReference type="ARBA" id="ARBA00023170"/>
    </source>
</evidence>
<evidence type="ECO:0000256" key="9">
    <source>
        <dbReference type="ARBA" id="ARBA00023157"/>
    </source>
</evidence>
<feature type="transmembrane region" description="Helical" evidence="20">
    <location>
        <begin position="269"/>
        <end position="286"/>
    </location>
</feature>
<dbReference type="InterPro" id="IPR006202">
    <property type="entry name" value="Neur_chan_lig-bd"/>
</dbReference>
<keyword evidence="1" id="KW-0813">Transport</keyword>
<accession>A0AAV6RRF1</accession>
<evidence type="ECO:0000256" key="19">
    <source>
        <dbReference type="ARBA" id="ARBA00037540"/>
    </source>
</evidence>
<dbReference type="PROSITE" id="PS00236">
    <property type="entry name" value="NEUROTR_ION_CHANNEL"/>
    <property type="match status" value="1"/>
</dbReference>
<feature type="domain" description="Neurotransmitter-gated ion-channel transmembrane" evidence="23">
    <location>
        <begin position="245"/>
        <end position="406"/>
    </location>
</feature>
<evidence type="ECO:0000256" key="3">
    <source>
        <dbReference type="ARBA" id="ARBA00022692"/>
    </source>
</evidence>
<dbReference type="InterPro" id="IPR006029">
    <property type="entry name" value="Neurotrans-gated_channel_TM"/>
</dbReference>
<evidence type="ECO:0000256" key="12">
    <source>
        <dbReference type="ARBA" id="ARBA00023257"/>
    </source>
</evidence>
<keyword evidence="3 20" id="KW-0812">Transmembrane</keyword>
<keyword evidence="7" id="KW-0406">Ion transport</keyword>
<sequence>MFVGFISLFLLTAVDGESSEKVCAYQDVLNHLNLTKNNELYYMTRPVKDYKQPTKVSLDVLLYAILDVRETDQTFIPYVWVFMSWVNQHISWTPSEFCGINMVSLPSDVLWKPDLTIEEMTEKDKAPPCPLLTIRSNGEVHVQDDQVLVSTCRMHVYKFPFDTQSCTLSFKSVIHTVEEIQLFYNASSSEATEESREVMRTQYEWLFINMTVANKTVDTFGIKQDVIIYTINMKRRPILYIVNFLLPVLFFLCLDLASFLISDSGGEKLSYKVTVLLAVTVLQLILNDILPSSSNRIPLIAVYCIGVFALMMLSLLETILVMYLMEKDNAPQDDQTDKDHKQSQACEDKRDKNKCEGEREWRKCLRVCDTSADETPTELLKVSSSHMMEESCTIQKLSDDLRETLNTLTLLLNSRQEERKTGYWTRKIKTINTVFFIFYVSASSLFLLCMFFHWNGAH</sequence>
<evidence type="ECO:0000256" key="11">
    <source>
        <dbReference type="ARBA" id="ARBA00023180"/>
    </source>
</evidence>
<dbReference type="InterPro" id="IPR006201">
    <property type="entry name" value="Neur_channel"/>
</dbReference>
<evidence type="ECO:0000259" key="22">
    <source>
        <dbReference type="Pfam" id="PF02931"/>
    </source>
</evidence>
<evidence type="ECO:0000259" key="23">
    <source>
        <dbReference type="Pfam" id="PF02932"/>
    </source>
</evidence>
<dbReference type="Pfam" id="PF02931">
    <property type="entry name" value="Neur_chan_LBD"/>
    <property type="match status" value="1"/>
</dbReference>
<organism evidence="24 25">
    <name type="scientific">Solea senegalensis</name>
    <name type="common">Senegalese sole</name>
    <dbReference type="NCBI Taxonomy" id="28829"/>
    <lineage>
        <taxon>Eukaryota</taxon>
        <taxon>Metazoa</taxon>
        <taxon>Chordata</taxon>
        <taxon>Craniata</taxon>
        <taxon>Vertebrata</taxon>
        <taxon>Euteleostomi</taxon>
        <taxon>Actinopterygii</taxon>
        <taxon>Neopterygii</taxon>
        <taxon>Teleostei</taxon>
        <taxon>Neoteleostei</taxon>
        <taxon>Acanthomorphata</taxon>
        <taxon>Carangaria</taxon>
        <taxon>Pleuronectiformes</taxon>
        <taxon>Pleuronectoidei</taxon>
        <taxon>Soleidae</taxon>
        <taxon>Solea</taxon>
    </lineage>
</organism>
<keyword evidence="14" id="KW-0407">Ion channel</keyword>
<evidence type="ECO:0000256" key="1">
    <source>
        <dbReference type="ARBA" id="ARBA00022448"/>
    </source>
</evidence>
<dbReference type="FunFam" id="1.20.58.390:FF:000103">
    <property type="entry name" value="Si:ch211-256e16.10"/>
    <property type="match status" value="1"/>
</dbReference>
<evidence type="ECO:0000256" key="5">
    <source>
        <dbReference type="ARBA" id="ARBA00022989"/>
    </source>
</evidence>
<evidence type="ECO:0000256" key="17">
    <source>
        <dbReference type="ARBA" id="ARBA00036239"/>
    </source>
</evidence>
<evidence type="ECO:0000256" key="21">
    <source>
        <dbReference type="SAM" id="SignalP"/>
    </source>
</evidence>
<evidence type="ECO:0000256" key="8">
    <source>
        <dbReference type="ARBA" id="ARBA00023136"/>
    </source>
</evidence>
<evidence type="ECO:0000256" key="20">
    <source>
        <dbReference type="SAM" id="Phobius"/>
    </source>
</evidence>
<feature type="domain" description="Neurotransmitter-gated ion-channel ligand-binding" evidence="22">
    <location>
        <begin position="43"/>
        <end position="237"/>
    </location>
</feature>
<keyword evidence="12" id="KW-0628">Postsynaptic cell membrane</keyword>
<evidence type="ECO:0000256" key="18">
    <source>
        <dbReference type="ARBA" id="ARBA00036634"/>
    </source>
</evidence>
<evidence type="ECO:0000313" key="25">
    <source>
        <dbReference type="Proteomes" id="UP000693946"/>
    </source>
</evidence>
<evidence type="ECO:0000256" key="14">
    <source>
        <dbReference type="ARBA" id="ARBA00023303"/>
    </source>
</evidence>
<dbReference type="InterPro" id="IPR049944">
    <property type="entry name" value="LGIC_TM_5-HT3"/>
</dbReference>
<dbReference type="AlphaFoldDB" id="A0AAV6RRF1"/>
<dbReference type="FunFam" id="2.70.170.10:FF:000017">
    <property type="entry name" value="5-hydroxytryptamine receptor 3A"/>
    <property type="match status" value="1"/>
</dbReference>
<evidence type="ECO:0000256" key="7">
    <source>
        <dbReference type="ARBA" id="ARBA00023065"/>
    </source>
</evidence>
<feature type="transmembrane region" description="Helical" evidence="20">
    <location>
        <begin position="434"/>
        <end position="454"/>
    </location>
</feature>
<dbReference type="PANTHER" id="PTHR18945">
    <property type="entry name" value="NEUROTRANSMITTER GATED ION CHANNEL"/>
    <property type="match status" value="1"/>
</dbReference>
<comment type="catalytic activity">
    <reaction evidence="17">
        <text>Na(+)(in) = Na(+)(out)</text>
        <dbReference type="Rhea" id="RHEA:34963"/>
        <dbReference type="ChEBI" id="CHEBI:29101"/>
    </reaction>
</comment>
<evidence type="ECO:0000256" key="15">
    <source>
        <dbReference type="ARBA" id="ARBA00034104"/>
    </source>
</evidence>
<dbReference type="GO" id="GO:0045211">
    <property type="term" value="C:postsynaptic membrane"/>
    <property type="evidence" value="ECO:0007669"/>
    <property type="project" value="UniProtKB-SubCell"/>
</dbReference>
<dbReference type="GO" id="GO:0004888">
    <property type="term" value="F:transmembrane signaling receptor activity"/>
    <property type="evidence" value="ECO:0007669"/>
    <property type="project" value="InterPro"/>
</dbReference>
<proteinExistence type="predicted"/>
<evidence type="ECO:0000256" key="2">
    <source>
        <dbReference type="ARBA" id="ARBA00022475"/>
    </source>
</evidence>
<comment type="catalytic activity">
    <reaction evidence="18">
        <text>Ca(2+)(in) = Ca(2+)(out)</text>
        <dbReference type="Rhea" id="RHEA:29671"/>
        <dbReference type="ChEBI" id="CHEBI:29108"/>
    </reaction>
</comment>
<dbReference type="InterPro" id="IPR018000">
    <property type="entry name" value="Neurotransmitter_ion_chnl_CS"/>
</dbReference>
<dbReference type="CDD" id="cd18996">
    <property type="entry name" value="LGIC_ECD_5-HT3"/>
    <property type="match status" value="1"/>
</dbReference>
<comment type="function">
    <text evidence="19">Forms serotonin (5-hydroxytryptamine/5-HT3)-activated cation-selective channel complexes, which when activated cause fast, depolarizing responses in neurons.</text>
</comment>
<evidence type="ECO:0000256" key="6">
    <source>
        <dbReference type="ARBA" id="ARBA00023018"/>
    </source>
</evidence>
<comment type="caution">
    <text evidence="24">The sequence shown here is derived from an EMBL/GenBank/DDBJ whole genome shotgun (WGS) entry which is preliminary data.</text>
</comment>
<protein>
    <submittedName>
        <fullName evidence="24">5-hydroxytryptamine receptor 3A-like</fullName>
    </submittedName>
</protein>
<gene>
    <name evidence="24" type="ORF">JOB18_049195</name>
</gene>
<dbReference type="Pfam" id="PF02932">
    <property type="entry name" value="Neur_chan_memb"/>
    <property type="match status" value="1"/>
</dbReference>
<evidence type="ECO:0000256" key="4">
    <source>
        <dbReference type="ARBA" id="ARBA00022729"/>
    </source>
</evidence>
<dbReference type="Proteomes" id="UP000693946">
    <property type="component" value="Linkage Group LG18"/>
</dbReference>
<feature type="transmembrane region" description="Helical" evidence="20">
    <location>
        <begin position="298"/>
        <end position="325"/>
    </location>
</feature>
<comment type="subcellular location">
    <subcellularLocation>
        <location evidence="15">Postsynaptic cell membrane</location>
        <topology evidence="15">Multi-pass membrane protein</topology>
    </subcellularLocation>
</comment>
<dbReference type="EMBL" id="JAGKHQ010000010">
    <property type="protein sequence ID" value="KAG7507925.1"/>
    <property type="molecule type" value="Genomic_DNA"/>
</dbReference>
<evidence type="ECO:0000313" key="24">
    <source>
        <dbReference type="EMBL" id="KAG7507925.1"/>
    </source>
</evidence>
<keyword evidence="5 20" id="KW-1133">Transmembrane helix</keyword>
<comment type="catalytic activity">
    <reaction evidence="16">
        <text>K(+)(in) = K(+)(out)</text>
        <dbReference type="Rhea" id="RHEA:29463"/>
        <dbReference type="ChEBI" id="CHEBI:29103"/>
    </reaction>
</comment>
<feature type="transmembrane region" description="Helical" evidence="20">
    <location>
        <begin position="238"/>
        <end position="257"/>
    </location>
</feature>
<evidence type="ECO:0000256" key="13">
    <source>
        <dbReference type="ARBA" id="ARBA00023286"/>
    </source>
</evidence>
<reference evidence="24 25" key="1">
    <citation type="journal article" date="2021" name="Sci. Rep.">
        <title>Chromosome anchoring in Senegalese sole (Solea senegalensis) reveals sex-associated markers and genome rearrangements in flatfish.</title>
        <authorList>
            <person name="Guerrero-Cozar I."/>
            <person name="Gomez-Garrido J."/>
            <person name="Berbel C."/>
            <person name="Martinez-Blanch J.F."/>
            <person name="Alioto T."/>
            <person name="Claros M.G."/>
            <person name="Gagnaire P.A."/>
            <person name="Manchado M."/>
        </authorList>
    </citation>
    <scope>NUCLEOTIDE SEQUENCE [LARGE SCALE GENOMIC DNA]</scope>
    <source>
        <strain evidence="24">Sse05_10M</strain>
    </source>
</reference>
<keyword evidence="2" id="KW-1003">Cell membrane</keyword>
<keyword evidence="9" id="KW-1015">Disulfide bond</keyword>